<dbReference type="Proteomes" id="UP000044602">
    <property type="component" value="Unassembled WGS sequence"/>
</dbReference>
<dbReference type="Proteomes" id="UP000045706">
    <property type="component" value="Unassembled WGS sequence"/>
</dbReference>
<dbReference type="EMBL" id="CVQH01024749">
    <property type="protein sequence ID" value="CRK37379.1"/>
    <property type="molecule type" value="Genomic_DNA"/>
</dbReference>
<keyword evidence="4" id="KW-1185">Reference proteome</keyword>
<organism evidence="3 4">
    <name type="scientific">Verticillium longisporum</name>
    <name type="common">Verticillium dahliae var. longisporum</name>
    <dbReference type="NCBI Taxonomy" id="100787"/>
    <lineage>
        <taxon>Eukaryota</taxon>
        <taxon>Fungi</taxon>
        <taxon>Dikarya</taxon>
        <taxon>Ascomycota</taxon>
        <taxon>Pezizomycotina</taxon>
        <taxon>Sordariomycetes</taxon>
        <taxon>Hypocreomycetidae</taxon>
        <taxon>Glomerellales</taxon>
        <taxon>Plectosphaerellaceae</taxon>
        <taxon>Verticillium</taxon>
    </lineage>
</organism>
<gene>
    <name evidence="3" type="ORF">BN1708_001415</name>
    <name evidence="2" type="ORF">BN1723_000484</name>
</gene>
<proteinExistence type="predicted"/>
<reference evidence="4 5" key="1">
    <citation type="submission" date="2015-05" db="EMBL/GenBank/DDBJ databases">
        <authorList>
            <person name="Fogelqvist Johan"/>
        </authorList>
    </citation>
    <scope>NUCLEOTIDE SEQUENCE [LARGE SCALE GENOMIC DNA]</scope>
    <source>
        <strain evidence="3">VL1</strain>
        <strain evidence="2">VL2</strain>
    </source>
</reference>
<feature type="region of interest" description="Disordered" evidence="1">
    <location>
        <begin position="1"/>
        <end position="28"/>
    </location>
</feature>
<evidence type="ECO:0000313" key="4">
    <source>
        <dbReference type="Proteomes" id="UP000044602"/>
    </source>
</evidence>
<feature type="region of interest" description="Disordered" evidence="1">
    <location>
        <begin position="322"/>
        <end position="343"/>
    </location>
</feature>
<evidence type="ECO:0000313" key="5">
    <source>
        <dbReference type="Proteomes" id="UP000045706"/>
    </source>
</evidence>
<protein>
    <submittedName>
        <fullName evidence="3">Uncharacterized protein</fullName>
    </submittedName>
</protein>
<dbReference type="SUPFAM" id="SSF51197">
    <property type="entry name" value="Clavaminate synthase-like"/>
    <property type="match status" value="1"/>
</dbReference>
<feature type="compositionally biased region" description="Polar residues" evidence="1">
    <location>
        <begin position="13"/>
        <end position="24"/>
    </location>
</feature>
<accession>A0A0G4MT71</accession>
<evidence type="ECO:0000313" key="2">
    <source>
        <dbReference type="EMBL" id="CRK29505.1"/>
    </source>
</evidence>
<dbReference type="Gene3D" id="2.60.120.620">
    <property type="entry name" value="q2cbj1_9rhob like domain"/>
    <property type="match status" value="1"/>
</dbReference>
<dbReference type="AlphaFoldDB" id="A0A0G4MT71"/>
<name>A0A0G4MT71_VERLO</name>
<sequence>MVVPDEKVPSVDPPTSSETRTNAAPLTDAQKEHFRAHGWLRLTECFSQEQADWVNKDLWSRLGMDPNDKSSWQARTHMPAHRSFDAQVFAPKAWSAITELCGGEDRVVPESRQWRDSLIVNLGSPEFEAKHVRPQDLDNWHVDGDFFVHYLDSPEQGLLVIPLYSDIVPGGGGTIICPDAIPKVARHLHDHPEGVSPHMVPRGDADFSQETGLGFFADIARGCADSGFAEAHGAVGDVFLLHPLMLHSASRNPLRRLRVITNPPIFLREPQRFDRDDGAYSLVEQVTLRALGTESLPGWRITAPREFRVPNRLKVQQKMKEEELKRLGGGTEQPGPEVAVPAA</sequence>
<evidence type="ECO:0000256" key="1">
    <source>
        <dbReference type="SAM" id="MobiDB-lite"/>
    </source>
</evidence>
<evidence type="ECO:0000313" key="3">
    <source>
        <dbReference type="EMBL" id="CRK37379.1"/>
    </source>
</evidence>
<feature type="non-terminal residue" evidence="3">
    <location>
        <position position="343"/>
    </location>
</feature>
<dbReference type="EMBL" id="CVQI01022223">
    <property type="protein sequence ID" value="CRK29505.1"/>
    <property type="molecule type" value="Genomic_DNA"/>
</dbReference>